<keyword evidence="3" id="KW-1185">Reference proteome</keyword>
<dbReference type="Pfam" id="PF06097">
    <property type="entry name" value="DUF945"/>
    <property type="match status" value="1"/>
</dbReference>
<dbReference type="STRING" id="1806892.AZH43_15375"/>
<accession>A0A151Y090</accession>
<organism evidence="2 3">
    <name type="scientific">Acinetobacter pragensis</name>
    <dbReference type="NCBI Taxonomy" id="1806892"/>
    <lineage>
        <taxon>Bacteria</taxon>
        <taxon>Pseudomonadati</taxon>
        <taxon>Pseudomonadota</taxon>
        <taxon>Gammaproteobacteria</taxon>
        <taxon>Moraxellales</taxon>
        <taxon>Moraxellaceae</taxon>
        <taxon>Acinetobacter</taxon>
    </lineage>
</organism>
<dbReference type="RefSeq" id="WP_067670310.1">
    <property type="nucleotide sequence ID" value="NZ_CBCSIK010000007.1"/>
</dbReference>
<proteinExistence type="predicted"/>
<evidence type="ECO:0008006" key="4">
    <source>
        <dbReference type="Google" id="ProtNLM"/>
    </source>
</evidence>
<dbReference type="EMBL" id="LUAW01000029">
    <property type="protein sequence ID" value="KYQ71309.1"/>
    <property type="molecule type" value="Genomic_DNA"/>
</dbReference>
<dbReference type="Proteomes" id="UP000076276">
    <property type="component" value="Unassembled WGS sequence"/>
</dbReference>
<protein>
    <recommendedName>
        <fullName evidence="4">DUF945 domain-containing protein</fullName>
    </recommendedName>
</protein>
<feature type="chain" id="PRO_5007592086" description="DUF945 domain-containing protein" evidence="1">
    <location>
        <begin position="22"/>
        <end position="430"/>
    </location>
</feature>
<dbReference type="InterPro" id="IPR010352">
    <property type="entry name" value="DUF945"/>
</dbReference>
<reference evidence="2 3" key="1">
    <citation type="submission" date="2016-03" db="EMBL/GenBank/DDBJ databases">
        <title>Acinetobacter genomospecies 28 strain ANC 4149.</title>
        <authorList>
            <person name="Radolfova-Krizova L."/>
            <person name="Nemec A."/>
        </authorList>
    </citation>
    <scope>NUCLEOTIDE SEQUENCE [LARGE SCALE GENOMIC DNA]</scope>
    <source>
        <strain evidence="2 3">ANC 4149</strain>
    </source>
</reference>
<name>A0A151Y090_9GAMM</name>
<evidence type="ECO:0000313" key="3">
    <source>
        <dbReference type="Proteomes" id="UP000076276"/>
    </source>
</evidence>
<gene>
    <name evidence="2" type="ORF">AZH43_15375</name>
</gene>
<evidence type="ECO:0000256" key="1">
    <source>
        <dbReference type="SAM" id="SignalP"/>
    </source>
</evidence>
<comment type="caution">
    <text evidence="2">The sequence shown here is derived from an EMBL/GenBank/DDBJ whole genome shotgun (WGS) entry which is preliminary data.</text>
</comment>
<keyword evidence="1" id="KW-0732">Signal</keyword>
<dbReference type="AlphaFoldDB" id="A0A151Y090"/>
<feature type="signal peptide" evidence="1">
    <location>
        <begin position="1"/>
        <end position="21"/>
    </location>
</feature>
<dbReference type="OrthoDB" id="6716616at2"/>
<evidence type="ECO:0000313" key="2">
    <source>
        <dbReference type="EMBL" id="KYQ71309.1"/>
    </source>
</evidence>
<sequence>MSKIIWGAGLFLAVATTGAAANWYADQKLTAYYEQAQLAKSVNDANIKYSNIKLGPFSGTADWVLTLTPDPCQSNDVIVLQGQDKIQKKWNGYFIDSSYMLKTGNEKVQAALKGQQRAKTHINWLGKSLTTVDLPRIDTQADGMHIRLDPSKINIYTASPLKGEARVSKLMMDVPAFTLTKGPSQILAQKVQIETTQGLNQAEIDSGYTRFAIGAFQRLDSNLSGGIKNIDMRLDTHVKEGKVSLDGNFKIGEMNLPNSPLTKDIVMNLEVQNISLQRMQDLSAILQKAQNSCASNELLSEDASNAFLNIVNEGFDFESKNQMSMGGGLAKANLTGKMMPGHHGTVESFAKMLPSLLMFKADLEFDKDLFRVVTNGYAKATSDRAMTEQDIESMFSSLESSGHAVRSGDSMKLLLDYQFGQKQFLDPSKN</sequence>